<evidence type="ECO:0000256" key="2">
    <source>
        <dbReference type="ARBA" id="ARBA00022741"/>
    </source>
</evidence>
<evidence type="ECO:0000256" key="3">
    <source>
        <dbReference type="ARBA" id="ARBA00022840"/>
    </source>
</evidence>
<evidence type="ECO:0000313" key="5">
    <source>
        <dbReference type="EMBL" id="PTE06422.1"/>
    </source>
</evidence>
<dbReference type="GO" id="GO:0005304">
    <property type="term" value="F:L-valine transmembrane transporter activity"/>
    <property type="evidence" value="ECO:0007669"/>
    <property type="project" value="TreeGrafter"/>
</dbReference>
<dbReference type="InterPro" id="IPR027417">
    <property type="entry name" value="P-loop_NTPase"/>
</dbReference>
<evidence type="ECO:0000259" key="4">
    <source>
        <dbReference type="PROSITE" id="PS50893"/>
    </source>
</evidence>
<dbReference type="GO" id="GO:0015808">
    <property type="term" value="P:L-alanine transport"/>
    <property type="evidence" value="ECO:0007669"/>
    <property type="project" value="TreeGrafter"/>
</dbReference>
<name>A0A2T4ILC7_9HYPH</name>
<dbReference type="PANTHER" id="PTHR45772:SF7">
    <property type="entry name" value="AMINO ACID ABC TRANSPORTER ATP-BINDING PROTEIN"/>
    <property type="match status" value="1"/>
</dbReference>
<dbReference type="PANTHER" id="PTHR45772">
    <property type="entry name" value="CONSERVED COMPONENT OF ABC TRANSPORTER FOR NATURAL AMINO ACIDS-RELATED"/>
    <property type="match status" value="1"/>
</dbReference>
<keyword evidence="2" id="KW-0547">Nucleotide-binding</keyword>
<proteinExistence type="predicted"/>
<dbReference type="GO" id="GO:0005886">
    <property type="term" value="C:plasma membrane"/>
    <property type="evidence" value="ECO:0007669"/>
    <property type="project" value="TreeGrafter"/>
</dbReference>
<dbReference type="PROSITE" id="PS50893">
    <property type="entry name" value="ABC_TRANSPORTER_2"/>
    <property type="match status" value="1"/>
</dbReference>
<dbReference type="GO" id="GO:0042941">
    <property type="term" value="P:D-alanine transmembrane transport"/>
    <property type="evidence" value="ECO:0007669"/>
    <property type="project" value="TreeGrafter"/>
</dbReference>
<sequence length="274" mass="29458">MTEAAGPMLVCDGVVKRFGSLAAVDGVSMVVNAGEIVGIGGPNGAGKTTFFDVVTGITPASGGRVHFGDTDISAFPADRICQLGMARTFQLNAAFDSLTVRENIEIAAYFGRQRRRLAGFRLGEDVRQATIEALDFVGLADKADETVARLPVLDRKLLMIAGAIATRPKMLFLDEPVGGLNVAEIDQIMAMVLKLRDQGLTIVLIEHVMRFLLALSSRVVIMHHGKVIFEGRPDKVAEDQTVVETYLGQGTQKRLKKFFDEQAATTNPAAVGTP</sequence>
<dbReference type="GO" id="GO:0015188">
    <property type="term" value="F:L-isoleucine transmembrane transporter activity"/>
    <property type="evidence" value="ECO:0007669"/>
    <property type="project" value="TreeGrafter"/>
</dbReference>
<organism evidence="5 6">
    <name type="scientific">Mesorhizobium helmanticense</name>
    <dbReference type="NCBI Taxonomy" id="1776423"/>
    <lineage>
        <taxon>Bacteria</taxon>
        <taxon>Pseudomonadati</taxon>
        <taxon>Pseudomonadota</taxon>
        <taxon>Alphaproteobacteria</taxon>
        <taxon>Hyphomicrobiales</taxon>
        <taxon>Phyllobacteriaceae</taxon>
        <taxon>Mesorhizobium</taxon>
    </lineage>
</organism>
<accession>A0A2T4ILC7</accession>
<dbReference type="Gene3D" id="3.40.50.300">
    <property type="entry name" value="P-loop containing nucleotide triphosphate hydrolases"/>
    <property type="match status" value="1"/>
</dbReference>
<dbReference type="GO" id="GO:0005524">
    <property type="term" value="F:ATP binding"/>
    <property type="evidence" value="ECO:0007669"/>
    <property type="project" value="UniProtKB-KW"/>
</dbReference>
<comment type="caution">
    <text evidence="5">The sequence shown here is derived from an EMBL/GenBank/DDBJ whole genome shotgun (WGS) entry which is preliminary data.</text>
</comment>
<dbReference type="RefSeq" id="WP_107652913.1">
    <property type="nucleotide sequence ID" value="NZ_PZJX01000068.1"/>
</dbReference>
<keyword evidence="6" id="KW-1185">Reference proteome</keyword>
<dbReference type="EMBL" id="PZJX01000068">
    <property type="protein sequence ID" value="PTE06422.1"/>
    <property type="molecule type" value="Genomic_DNA"/>
</dbReference>
<dbReference type="AlphaFoldDB" id="A0A2T4ILC7"/>
<dbReference type="OrthoDB" id="9779872at2"/>
<keyword evidence="3 5" id="KW-0067">ATP-binding</keyword>
<dbReference type="SUPFAM" id="SSF52540">
    <property type="entry name" value="P-loop containing nucleoside triphosphate hydrolases"/>
    <property type="match status" value="1"/>
</dbReference>
<dbReference type="InterPro" id="IPR003593">
    <property type="entry name" value="AAA+_ATPase"/>
</dbReference>
<dbReference type="SMART" id="SM00382">
    <property type="entry name" value="AAA"/>
    <property type="match status" value="1"/>
</dbReference>
<dbReference type="InterPro" id="IPR051120">
    <property type="entry name" value="ABC_AA/LPS_Transport"/>
</dbReference>
<dbReference type="InterPro" id="IPR003439">
    <property type="entry name" value="ABC_transporter-like_ATP-bd"/>
</dbReference>
<dbReference type="CDD" id="cd03219">
    <property type="entry name" value="ABC_Mj1267_LivG_branched"/>
    <property type="match status" value="1"/>
</dbReference>
<dbReference type="Pfam" id="PF00005">
    <property type="entry name" value="ABC_tran"/>
    <property type="match status" value="1"/>
</dbReference>
<dbReference type="GO" id="GO:1903805">
    <property type="term" value="P:L-valine import across plasma membrane"/>
    <property type="evidence" value="ECO:0007669"/>
    <property type="project" value="TreeGrafter"/>
</dbReference>
<protein>
    <submittedName>
        <fullName evidence="5">ABC transporter ATP-binding protein</fullName>
    </submittedName>
</protein>
<feature type="domain" description="ABC transporter" evidence="4">
    <location>
        <begin position="9"/>
        <end position="249"/>
    </location>
</feature>
<evidence type="ECO:0000256" key="1">
    <source>
        <dbReference type="ARBA" id="ARBA00022448"/>
    </source>
</evidence>
<keyword evidence="1" id="KW-0813">Transport</keyword>
<gene>
    <name evidence="5" type="ORF">C9427_31570</name>
</gene>
<dbReference type="Proteomes" id="UP000240259">
    <property type="component" value="Unassembled WGS sequence"/>
</dbReference>
<evidence type="ECO:0000313" key="6">
    <source>
        <dbReference type="Proteomes" id="UP000240259"/>
    </source>
</evidence>
<dbReference type="GO" id="GO:1903806">
    <property type="term" value="P:L-isoleucine import across plasma membrane"/>
    <property type="evidence" value="ECO:0007669"/>
    <property type="project" value="TreeGrafter"/>
</dbReference>
<reference evidence="5 6" key="1">
    <citation type="submission" date="2018-03" db="EMBL/GenBank/DDBJ databases">
        <title>Genome sequence of the symbiotic type strain Mesorhizobium helmanticense CSLC115NT isolated from Lotus corniculatus nodules.</title>
        <authorList>
            <person name="Sannazzaro A.I."/>
            <person name="Torres Tejerizo G.A."/>
            <person name="Dip D."/>
            <person name="Caballero M."/>
            <person name="Pistorio M."/>
            <person name="Estrella M.J."/>
        </authorList>
    </citation>
    <scope>NUCLEOTIDE SEQUENCE [LARGE SCALE GENOMIC DNA]</scope>
    <source>
        <strain evidence="5 6">CSLC115N</strain>
    </source>
</reference>
<dbReference type="GO" id="GO:0015192">
    <property type="term" value="F:L-phenylalanine transmembrane transporter activity"/>
    <property type="evidence" value="ECO:0007669"/>
    <property type="project" value="TreeGrafter"/>
</dbReference>
<dbReference type="GO" id="GO:0016887">
    <property type="term" value="F:ATP hydrolysis activity"/>
    <property type="evidence" value="ECO:0007669"/>
    <property type="project" value="InterPro"/>
</dbReference>